<dbReference type="EMBL" id="PFLI01000060">
    <property type="protein sequence ID" value="PIY72300.1"/>
    <property type="molecule type" value="Genomic_DNA"/>
</dbReference>
<organism evidence="3 4">
    <name type="scientific">Candidatus Roizmanbacteria bacterium CG_4_10_14_0_8_um_filter_33_9</name>
    <dbReference type="NCBI Taxonomy" id="1974826"/>
    <lineage>
        <taxon>Bacteria</taxon>
        <taxon>Candidatus Roizmaniibacteriota</taxon>
    </lineage>
</organism>
<dbReference type="Proteomes" id="UP000229401">
    <property type="component" value="Unassembled WGS sequence"/>
</dbReference>
<proteinExistence type="predicted"/>
<protein>
    <submittedName>
        <fullName evidence="3">Uncharacterized protein</fullName>
    </submittedName>
</protein>
<evidence type="ECO:0000313" key="4">
    <source>
        <dbReference type="Proteomes" id="UP000229401"/>
    </source>
</evidence>
<dbReference type="AlphaFoldDB" id="A0A2M7QKC6"/>
<keyword evidence="2" id="KW-0812">Transmembrane</keyword>
<evidence type="ECO:0000256" key="2">
    <source>
        <dbReference type="SAM" id="Phobius"/>
    </source>
</evidence>
<feature type="region of interest" description="Disordered" evidence="1">
    <location>
        <begin position="70"/>
        <end position="97"/>
    </location>
</feature>
<accession>A0A2M7QKC6</accession>
<comment type="caution">
    <text evidence="3">The sequence shown here is derived from an EMBL/GenBank/DDBJ whole genome shotgun (WGS) entry which is preliminary data.</text>
</comment>
<keyword evidence="2" id="KW-0472">Membrane</keyword>
<reference evidence="4" key="1">
    <citation type="submission" date="2017-09" db="EMBL/GenBank/DDBJ databases">
        <title>Depth-based differentiation of microbial function through sediment-hosted aquifers and enrichment of novel symbionts in the deep terrestrial subsurface.</title>
        <authorList>
            <person name="Probst A.J."/>
            <person name="Ladd B."/>
            <person name="Jarett J.K."/>
            <person name="Geller-Mcgrath D.E."/>
            <person name="Sieber C.M.K."/>
            <person name="Emerson J.B."/>
            <person name="Anantharaman K."/>
            <person name="Thomas B.C."/>
            <person name="Malmstrom R."/>
            <person name="Stieglmeier M."/>
            <person name="Klingl A."/>
            <person name="Woyke T."/>
            <person name="Ryan C.M."/>
            <person name="Banfield J.F."/>
        </authorList>
    </citation>
    <scope>NUCLEOTIDE SEQUENCE [LARGE SCALE GENOMIC DNA]</scope>
</reference>
<evidence type="ECO:0000313" key="3">
    <source>
        <dbReference type="EMBL" id="PIY72300.1"/>
    </source>
</evidence>
<gene>
    <name evidence="3" type="ORF">COY87_01645</name>
</gene>
<name>A0A2M7QKC6_9BACT</name>
<sequence length="278" mass="31102">MNNKSANRSIGAVSIKHKRAKKSKSVEAKQDIKKVGKGLFFAIVLVLIVPIVVLAGPIIKEQRAGRERQKIVLPSPTVNPSLLPSSQPKTNPVNPNTNSNLDYMVNCRTTAECGSGTVYIKKSECDNSICCQIGDKWIFYKDKNKCSVDQNRNNQTFTQPTFVNPGNQEIKINCSFSSEKYSFDFGMITYNKCTIKSNEYWNQQKQNIQTNTQININPSPITVINKSQAEIDKCKSEIKSKYNDLIQGCSILYGATSAERQCQIAYGEQMNNAIAKCY</sequence>
<evidence type="ECO:0000256" key="1">
    <source>
        <dbReference type="SAM" id="MobiDB-lite"/>
    </source>
</evidence>
<feature type="transmembrane region" description="Helical" evidence="2">
    <location>
        <begin position="39"/>
        <end position="59"/>
    </location>
</feature>
<keyword evidence="2" id="KW-1133">Transmembrane helix</keyword>
<feature type="compositionally biased region" description="Polar residues" evidence="1">
    <location>
        <begin position="76"/>
        <end position="97"/>
    </location>
</feature>